<sequence length="214" mass="24462">MVLSLRKASKQREATIRWLNKPGILEAQREKARLRAARQTRNCERKKAESIAGVHSRSAGPIEHIPDQSHLDDDVDLITSSLHSSAAGPIPTLPELRLSIDEWKSDWGPESVWLKKFDESLCKAWEKGLASTDRFFTECEDHAREGHCLLRLLQQFASTMRSIQQGRQVDTYLQIFDLLEVVLSEVKFFEIKLDEYAPAVPYSQVSDARYYSGM</sequence>
<proteinExistence type="predicted"/>
<dbReference type="AlphaFoldDB" id="A0A0C9YS46"/>
<dbReference type="HOGENOM" id="CLU_090733_0_0_1"/>
<dbReference type="EMBL" id="KN834017">
    <property type="protein sequence ID" value="KIK13137.1"/>
    <property type="molecule type" value="Genomic_DNA"/>
</dbReference>
<organism evidence="2 3">
    <name type="scientific">Pisolithus microcarpus 441</name>
    <dbReference type="NCBI Taxonomy" id="765257"/>
    <lineage>
        <taxon>Eukaryota</taxon>
        <taxon>Fungi</taxon>
        <taxon>Dikarya</taxon>
        <taxon>Basidiomycota</taxon>
        <taxon>Agaricomycotina</taxon>
        <taxon>Agaricomycetes</taxon>
        <taxon>Agaricomycetidae</taxon>
        <taxon>Boletales</taxon>
        <taxon>Sclerodermatineae</taxon>
        <taxon>Pisolithaceae</taxon>
        <taxon>Pisolithus</taxon>
    </lineage>
</organism>
<accession>A0A0C9YS46</accession>
<name>A0A0C9YS46_9AGAM</name>
<evidence type="ECO:0000256" key="1">
    <source>
        <dbReference type="SAM" id="MobiDB-lite"/>
    </source>
</evidence>
<protein>
    <submittedName>
        <fullName evidence="2">Uncharacterized protein</fullName>
    </submittedName>
</protein>
<gene>
    <name evidence="2" type="ORF">PISMIDRAFT_18197</name>
</gene>
<dbReference type="Proteomes" id="UP000054018">
    <property type="component" value="Unassembled WGS sequence"/>
</dbReference>
<evidence type="ECO:0000313" key="2">
    <source>
        <dbReference type="EMBL" id="KIK13137.1"/>
    </source>
</evidence>
<dbReference type="OrthoDB" id="2648464at2759"/>
<reference evidence="3" key="2">
    <citation type="submission" date="2015-01" db="EMBL/GenBank/DDBJ databases">
        <title>Evolutionary Origins and Diversification of the Mycorrhizal Mutualists.</title>
        <authorList>
            <consortium name="DOE Joint Genome Institute"/>
            <consortium name="Mycorrhizal Genomics Consortium"/>
            <person name="Kohler A."/>
            <person name="Kuo A."/>
            <person name="Nagy L.G."/>
            <person name="Floudas D."/>
            <person name="Copeland A."/>
            <person name="Barry K.W."/>
            <person name="Cichocki N."/>
            <person name="Veneault-Fourrey C."/>
            <person name="LaButti K."/>
            <person name="Lindquist E.A."/>
            <person name="Lipzen A."/>
            <person name="Lundell T."/>
            <person name="Morin E."/>
            <person name="Murat C."/>
            <person name="Riley R."/>
            <person name="Ohm R."/>
            <person name="Sun H."/>
            <person name="Tunlid A."/>
            <person name="Henrissat B."/>
            <person name="Grigoriev I.V."/>
            <person name="Hibbett D.S."/>
            <person name="Martin F."/>
        </authorList>
    </citation>
    <scope>NUCLEOTIDE SEQUENCE [LARGE SCALE GENOMIC DNA]</scope>
    <source>
        <strain evidence="3">441</strain>
    </source>
</reference>
<keyword evidence="3" id="KW-1185">Reference proteome</keyword>
<feature type="region of interest" description="Disordered" evidence="1">
    <location>
        <begin position="45"/>
        <end position="66"/>
    </location>
</feature>
<evidence type="ECO:0000313" key="3">
    <source>
        <dbReference type="Proteomes" id="UP000054018"/>
    </source>
</evidence>
<reference evidence="2 3" key="1">
    <citation type="submission" date="2014-04" db="EMBL/GenBank/DDBJ databases">
        <authorList>
            <consortium name="DOE Joint Genome Institute"/>
            <person name="Kuo A."/>
            <person name="Kohler A."/>
            <person name="Costa M.D."/>
            <person name="Nagy L.G."/>
            <person name="Floudas D."/>
            <person name="Copeland A."/>
            <person name="Barry K.W."/>
            <person name="Cichocki N."/>
            <person name="Veneault-Fourrey C."/>
            <person name="LaButti K."/>
            <person name="Lindquist E.A."/>
            <person name="Lipzen A."/>
            <person name="Lundell T."/>
            <person name="Morin E."/>
            <person name="Murat C."/>
            <person name="Sun H."/>
            <person name="Tunlid A."/>
            <person name="Henrissat B."/>
            <person name="Grigoriev I.V."/>
            <person name="Hibbett D.S."/>
            <person name="Martin F."/>
            <person name="Nordberg H.P."/>
            <person name="Cantor M.N."/>
            <person name="Hua S.X."/>
        </authorList>
    </citation>
    <scope>NUCLEOTIDE SEQUENCE [LARGE SCALE GENOMIC DNA]</scope>
    <source>
        <strain evidence="2 3">441</strain>
    </source>
</reference>